<name>A0ABY4FP34_9MICO</name>
<evidence type="ECO:0000256" key="2">
    <source>
        <dbReference type="ARBA" id="ARBA00022723"/>
    </source>
</evidence>
<accession>A0ABY4FP34</accession>
<evidence type="ECO:0000313" key="5">
    <source>
        <dbReference type="Proteomes" id="UP000831786"/>
    </source>
</evidence>
<keyword evidence="2" id="KW-0479">Metal-binding</keyword>
<dbReference type="InterPro" id="IPR036663">
    <property type="entry name" value="Fumarylacetoacetase_C_sf"/>
</dbReference>
<protein>
    <submittedName>
        <fullName evidence="4">Fumarylacetoacetate hydrolase family protein</fullName>
    </submittedName>
</protein>
<dbReference type="PANTHER" id="PTHR42796">
    <property type="entry name" value="FUMARYLACETOACETATE HYDROLASE DOMAIN-CONTAINING PROTEIN 2A-RELATED"/>
    <property type="match status" value="1"/>
</dbReference>
<dbReference type="Pfam" id="PF01557">
    <property type="entry name" value="FAA_hydrolase"/>
    <property type="match status" value="1"/>
</dbReference>
<dbReference type="PANTHER" id="PTHR42796:SF7">
    <property type="entry name" value="2-DEHYDRO-3-DEOXY-D-ARABINONATE DEHYDRATASE"/>
    <property type="match status" value="1"/>
</dbReference>
<reference evidence="4 5" key="1">
    <citation type="submission" date="2022-04" db="EMBL/GenBank/DDBJ databases">
        <title>Leucobacter sp. isolated from rhizosphere of garlic.</title>
        <authorList>
            <person name="Won M."/>
            <person name="Lee C.-M."/>
            <person name="Woen H.-Y."/>
            <person name="Kwon S.-W."/>
        </authorList>
    </citation>
    <scope>NUCLEOTIDE SEQUENCE [LARGE SCALE GENOMIC DNA]</scope>
    <source>
        <strain evidence="4 5">H21R-40</strain>
    </source>
</reference>
<dbReference type="EMBL" id="CP095045">
    <property type="protein sequence ID" value="UOQ58038.1"/>
    <property type="molecule type" value="Genomic_DNA"/>
</dbReference>
<keyword evidence="5" id="KW-1185">Reference proteome</keyword>
<evidence type="ECO:0000259" key="3">
    <source>
        <dbReference type="Pfam" id="PF01557"/>
    </source>
</evidence>
<organism evidence="4 5">
    <name type="scientific">Leucobacter allii</name>
    <dbReference type="NCBI Taxonomy" id="2932247"/>
    <lineage>
        <taxon>Bacteria</taxon>
        <taxon>Bacillati</taxon>
        <taxon>Actinomycetota</taxon>
        <taxon>Actinomycetes</taxon>
        <taxon>Micrococcales</taxon>
        <taxon>Microbacteriaceae</taxon>
        <taxon>Leucobacter</taxon>
    </lineage>
</organism>
<dbReference type="GO" id="GO:0016787">
    <property type="term" value="F:hydrolase activity"/>
    <property type="evidence" value="ECO:0007669"/>
    <property type="project" value="UniProtKB-KW"/>
</dbReference>
<dbReference type="Gene3D" id="3.90.850.10">
    <property type="entry name" value="Fumarylacetoacetase-like, C-terminal domain"/>
    <property type="match status" value="1"/>
</dbReference>
<keyword evidence="4" id="KW-0378">Hydrolase</keyword>
<gene>
    <name evidence="4" type="ORF">MUN78_04125</name>
</gene>
<evidence type="ECO:0000313" key="4">
    <source>
        <dbReference type="EMBL" id="UOQ58038.1"/>
    </source>
</evidence>
<dbReference type="RefSeq" id="WP_244728977.1">
    <property type="nucleotide sequence ID" value="NZ_CP095045.1"/>
</dbReference>
<comment type="similarity">
    <text evidence="1">Belongs to the FAH family.</text>
</comment>
<dbReference type="Proteomes" id="UP000831786">
    <property type="component" value="Chromosome"/>
</dbReference>
<dbReference type="InterPro" id="IPR051121">
    <property type="entry name" value="FAH"/>
</dbReference>
<sequence length="393" mass="42025">MTHTTWPASLTATLPLDHDAATLIGRAWDPRVAGPSPVLVTADEVRDLSGTFATVSELMSADDPAAAARAAAGAVLGSAEEILAATMRRDRSATRFLSPIDLQCVKAAGVTFAVSMIERVIEERARGDAAEADRVRAQVLEVIGGDLGAIEPGSPGAMRLKSYLIDQGLWSQYLEVGIGPDAEIFTKCPVLASVGTGDEIGVRRTSEWNNPEPEVVLVLDGSGRILGATLGNDLNLRDYEGRSALLLPEAKDNNASASLGPFIRLFDERFSLDDVRRAEVELRVQGEDGFELRASSDMSLISRDPEDLVSHLLGPHHQYPDGAVLYLGTLFAPTEDRGEPGAGFTHRVGDVVRISSPKLGALVNRVAHSETCAPWEFGVGALMRNLAERGLLR</sequence>
<dbReference type="SUPFAM" id="SSF56529">
    <property type="entry name" value="FAH"/>
    <property type="match status" value="1"/>
</dbReference>
<proteinExistence type="inferred from homology"/>
<evidence type="ECO:0000256" key="1">
    <source>
        <dbReference type="ARBA" id="ARBA00010211"/>
    </source>
</evidence>
<dbReference type="InterPro" id="IPR011234">
    <property type="entry name" value="Fumarylacetoacetase-like_C"/>
</dbReference>
<feature type="domain" description="Fumarylacetoacetase-like C-terminal" evidence="3">
    <location>
        <begin position="224"/>
        <end position="366"/>
    </location>
</feature>